<reference evidence="3" key="2">
    <citation type="submission" date="2015-11" db="EMBL/GenBank/DDBJ databases">
        <authorList>
            <person name="Zhang Y."/>
            <person name="Guo Z."/>
        </authorList>
    </citation>
    <scope>NUCLEOTIDE SEQUENCE</scope>
    <source>
        <strain evidence="3">1</strain>
    </source>
</reference>
<reference evidence="4" key="3">
    <citation type="journal article" date="2016" name="Genome Announc.">
        <title>Revised genome sequence of the purple photosynthetic bacterium Blastochloris viridis.</title>
        <authorList>
            <person name="Liu L.N."/>
            <person name="Faulkner M."/>
            <person name="Liu X."/>
            <person name="Huang F."/>
            <person name="Darby A.C."/>
            <person name="Hall N."/>
        </authorList>
    </citation>
    <scope>NUCLEOTIDE SEQUENCE [LARGE SCALE GENOMIC DNA]</scope>
    <source>
        <strain evidence="4">ATCC 19567 / DSM 133 / F</strain>
    </source>
</reference>
<keyword evidence="1" id="KW-0812">Transmembrane</keyword>
<dbReference type="RefSeq" id="WP_055037297.1">
    <property type="nucleotide sequence ID" value="NZ_AP014854.2"/>
</dbReference>
<dbReference type="InterPro" id="IPR052959">
    <property type="entry name" value="Inner_membrane_assoc"/>
</dbReference>
<proteinExistence type="predicted"/>
<keyword evidence="4" id="KW-1185">Reference proteome</keyword>
<sequence>MDTDIVGRISANPHFKELVARRTSFAWLLTGAMLVIYFGFILLVAFAKGFLAIRIGTSVTTIGIPIGLGVIVAAFVLTGIYVRRANSQFDALTRKIVEETK</sequence>
<protein>
    <submittedName>
        <fullName evidence="3">Inner membrane protein yjcH</fullName>
    </submittedName>
    <submittedName>
        <fullName evidence="2">Putative membrane protein</fullName>
    </submittedName>
</protein>
<dbReference type="PANTHER" id="PTHR38598:SF1">
    <property type="entry name" value="INNER MEMBRANE PROTEIN YJCH"/>
    <property type="match status" value="1"/>
</dbReference>
<dbReference type="KEGG" id="bvr:BVIR_1752"/>
<feature type="transmembrane region" description="Helical" evidence="1">
    <location>
        <begin position="25"/>
        <end position="47"/>
    </location>
</feature>
<organism evidence="3 4">
    <name type="scientific">Blastochloris viridis</name>
    <name type="common">Rhodopseudomonas viridis</name>
    <dbReference type="NCBI Taxonomy" id="1079"/>
    <lineage>
        <taxon>Bacteria</taxon>
        <taxon>Pseudomonadati</taxon>
        <taxon>Pseudomonadota</taxon>
        <taxon>Alphaproteobacteria</taxon>
        <taxon>Hyphomicrobiales</taxon>
        <taxon>Blastochloridaceae</taxon>
        <taxon>Blastochloris</taxon>
    </lineage>
</organism>
<gene>
    <name evidence="3" type="primary">yjcH</name>
    <name evidence="2" type="ORF">BV133_2992</name>
    <name evidence="3" type="ORF">BVIRIDIS_11970</name>
</gene>
<evidence type="ECO:0000313" key="4">
    <source>
        <dbReference type="Proteomes" id="UP000065734"/>
    </source>
</evidence>
<dbReference type="OrthoDB" id="5297034at2"/>
<evidence type="ECO:0000313" key="2">
    <source>
        <dbReference type="EMBL" id="BAS00586.1"/>
    </source>
</evidence>
<name>A0A0H5BEE6_BLAVI</name>
<keyword evidence="1" id="KW-1133">Transmembrane helix</keyword>
<dbReference type="Pfam" id="PF04341">
    <property type="entry name" value="DUF485"/>
    <property type="match status" value="1"/>
</dbReference>
<keyword evidence="1" id="KW-0472">Membrane</keyword>
<evidence type="ECO:0000313" key="3">
    <source>
        <dbReference type="EMBL" id="CUU42189.1"/>
    </source>
</evidence>
<evidence type="ECO:0000256" key="1">
    <source>
        <dbReference type="SAM" id="Phobius"/>
    </source>
</evidence>
<accession>A0A0H5BEE6</accession>
<dbReference type="EMBL" id="LN907867">
    <property type="protein sequence ID" value="CUU42189.1"/>
    <property type="molecule type" value="Genomic_DNA"/>
</dbReference>
<reference evidence="2" key="1">
    <citation type="journal article" date="2015" name="Genome Announc.">
        <title>Complete Genome Sequence of the Bacteriochlorophyll b-Producing Photosynthetic Bacterium Blastochloris viridis.</title>
        <authorList>
            <person name="Tsukatani Y."/>
            <person name="Hirose Y."/>
            <person name="Harada J."/>
            <person name="Misawa N."/>
            <person name="Mori K."/>
            <person name="Inoue K."/>
            <person name="Tamiaki H."/>
        </authorList>
    </citation>
    <scope>NUCLEOTIDE SEQUENCE [LARGE SCALE GENOMIC DNA]</scope>
    <source>
        <strain evidence="2">DSM 133</strain>
    </source>
</reference>
<dbReference type="InterPro" id="IPR007436">
    <property type="entry name" value="DUF485"/>
</dbReference>
<dbReference type="PATRIC" id="fig|1079.6.peg.1814"/>
<dbReference type="STRING" id="1079.BVIR_1752"/>
<dbReference type="EMBL" id="AP014854">
    <property type="protein sequence ID" value="BAS00586.1"/>
    <property type="molecule type" value="Genomic_DNA"/>
</dbReference>
<dbReference type="Proteomes" id="UP000065734">
    <property type="component" value="Chromosome I"/>
</dbReference>
<dbReference type="GO" id="GO:0005886">
    <property type="term" value="C:plasma membrane"/>
    <property type="evidence" value="ECO:0007669"/>
    <property type="project" value="TreeGrafter"/>
</dbReference>
<feature type="transmembrane region" description="Helical" evidence="1">
    <location>
        <begin position="59"/>
        <end position="82"/>
    </location>
</feature>
<dbReference type="AlphaFoldDB" id="A0A0H5BEE6"/>
<dbReference type="PANTHER" id="PTHR38598">
    <property type="entry name" value="INNER MEMBRANE PROTEIN YJCH"/>
    <property type="match status" value="1"/>
</dbReference>